<reference evidence="2" key="2">
    <citation type="submission" date="2020-09" db="EMBL/GenBank/DDBJ databases">
        <authorList>
            <person name="Sun Q."/>
            <person name="Zhou Y."/>
        </authorList>
    </citation>
    <scope>NUCLEOTIDE SEQUENCE</scope>
    <source>
        <strain evidence="2">CGMCC 1.15758</strain>
    </source>
</reference>
<sequence>MQNKHILTGGMLLVAAFGFAASSHPVNFHNDRKDTAISIQYLTGHKYSKCVSYVRPPTLMVNPGQVQTSTFRDKDHLSCNGIDKYASWLIRTVDDASAIVTLRHDRTGDWVTYIEINGHIVNNGDTVPINGGKYALRVDNNENIVFY</sequence>
<gene>
    <name evidence="2" type="ORF">GCM10010995_16410</name>
</gene>
<dbReference type="RefSeq" id="WP_117002917.1">
    <property type="nucleotide sequence ID" value="NZ_BMJS01000018.1"/>
</dbReference>
<protein>
    <submittedName>
        <fullName evidence="2">Uncharacterized protein</fullName>
    </submittedName>
</protein>
<feature type="signal peptide" evidence="1">
    <location>
        <begin position="1"/>
        <end position="20"/>
    </location>
</feature>
<dbReference type="Proteomes" id="UP000636949">
    <property type="component" value="Unassembled WGS sequence"/>
</dbReference>
<evidence type="ECO:0000313" key="2">
    <source>
        <dbReference type="EMBL" id="GGF99832.1"/>
    </source>
</evidence>
<name>A0A8J3E997_9GAMM</name>
<accession>A0A8J3E997</accession>
<evidence type="ECO:0000256" key="1">
    <source>
        <dbReference type="SAM" id="SignalP"/>
    </source>
</evidence>
<keyword evidence="1" id="KW-0732">Signal</keyword>
<feature type="chain" id="PRO_5035154926" evidence="1">
    <location>
        <begin position="21"/>
        <end position="147"/>
    </location>
</feature>
<organism evidence="2 3">
    <name type="scientific">Cysteiniphilum litorale</name>
    <dbReference type="NCBI Taxonomy" id="2056700"/>
    <lineage>
        <taxon>Bacteria</taxon>
        <taxon>Pseudomonadati</taxon>
        <taxon>Pseudomonadota</taxon>
        <taxon>Gammaproteobacteria</taxon>
        <taxon>Thiotrichales</taxon>
        <taxon>Fastidiosibacteraceae</taxon>
        <taxon>Cysteiniphilum</taxon>
    </lineage>
</organism>
<comment type="caution">
    <text evidence="2">The sequence shown here is derived from an EMBL/GenBank/DDBJ whole genome shotgun (WGS) entry which is preliminary data.</text>
</comment>
<keyword evidence="3" id="KW-1185">Reference proteome</keyword>
<reference evidence="2" key="1">
    <citation type="journal article" date="2014" name="Int. J. Syst. Evol. Microbiol.">
        <title>Complete genome sequence of Corynebacterium casei LMG S-19264T (=DSM 44701T), isolated from a smear-ripened cheese.</title>
        <authorList>
            <consortium name="US DOE Joint Genome Institute (JGI-PGF)"/>
            <person name="Walter F."/>
            <person name="Albersmeier A."/>
            <person name="Kalinowski J."/>
            <person name="Ruckert C."/>
        </authorList>
    </citation>
    <scope>NUCLEOTIDE SEQUENCE</scope>
    <source>
        <strain evidence="2">CGMCC 1.15758</strain>
    </source>
</reference>
<dbReference type="AlphaFoldDB" id="A0A8J3E997"/>
<dbReference type="EMBL" id="BMJS01000018">
    <property type="protein sequence ID" value="GGF99832.1"/>
    <property type="molecule type" value="Genomic_DNA"/>
</dbReference>
<proteinExistence type="predicted"/>
<evidence type="ECO:0000313" key="3">
    <source>
        <dbReference type="Proteomes" id="UP000636949"/>
    </source>
</evidence>